<organism evidence="3 4">
    <name type="scientific">Chlorella sorokiniana</name>
    <name type="common">Freshwater green alga</name>
    <dbReference type="NCBI Taxonomy" id="3076"/>
    <lineage>
        <taxon>Eukaryota</taxon>
        <taxon>Viridiplantae</taxon>
        <taxon>Chlorophyta</taxon>
        <taxon>core chlorophytes</taxon>
        <taxon>Trebouxiophyceae</taxon>
        <taxon>Chlorellales</taxon>
        <taxon>Chlorellaceae</taxon>
        <taxon>Chlorella clade</taxon>
        <taxon>Chlorella</taxon>
    </lineage>
</organism>
<feature type="chain" id="PRO_5015176763" evidence="2">
    <location>
        <begin position="21"/>
        <end position="382"/>
    </location>
</feature>
<dbReference type="Proteomes" id="UP000239899">
    <property type="component" value="Unassembled WGS sequence"/>
</dbReference>
<accession>A0A2P6TZL3</accession>
<evidence type="ECO:0000313" key="3">
    <source>
        <dbReference type="EMBL" id="PRW59504.1"/>
    </source>
</evidence>
<keyword evidence="4" id="KW-1185">Reference proteome</keyword>
<evidence type="ECO:0000256" key="2">
    <source>
        <dbReference type="SAM" id="SignalP"/>
    </source>
</evidence>
<proteinExistence type="predicted"/>
<gene>
    <name evidence="3" type="ORF">C2E21_1885</name>
</gene>
<name>A0A2P6TZL3_CHLSO</name>
<evidence type="ECO:0000256" key="1">
    <source>
        <dbReference type="SAM" id="MobiDB-lite"/>
    </source>
</evidence>
<sequence>MRKTAVILAVLVASIAVITASDRRALNQLTKSLTNPTATDNTGSTTAPTTTTTTPAATSTPTPTSRRGGSTTPAGTTGGGTTKNPAGTTGGTTPTTPTTRTPTDGTTTGNAATDNTANKGKSNPCDDRSYCCGNPGQCHGHPNYCTWCSAVDNCCRDACNPSCWNYDKCNKKGCGNVCSACPTQSACENGRPKNCCWQSNGPGELATTAVAARFSPTRVLAASTAASLTTSATSAATTTTARPSTTNSCTGGQHCCFSDHQCHECCYDNDCPAKHKCKDNQCVCSTDKGADCDDQHHCPNNGACDANTCACPPVDSRAANDYAGYTDCRLNYPASKGGHGCKPNPGGNPKGYECPACNAQGSSCGPGYDCDESHGTPTCVHH</sequence>
<feature type="signal peptide" evidence="2">
    <location>
        <begin position="1"/>
        <end position="20"/>
    </location>
</feature>
<protein>
    <submittedName>
        <fullName evidence="3">Uncharacterized protein</fullName>
    </submittedName>
</protein>
<dbReference type="EMBL" id="LHPG02000003">
    <property type="protein sequence ID" value="PRW59504.1"/>
    <property type="molecule type" value="Genomic_DNA"/>
</dbReference>
<keyword evidence="2" id="KW-0732">Signal</keyword>
<reference evidence="3 4" key="1">
    <citation type="journal article" date="2018" name="Plant J.">
        <title>Genome sequences of Chlorella sorokiniana UTEX 1602 and Micractinium conductrix SAG 241.80: implications to maltose excretion by a green alga.</title>
        <authorList>
            <person name="Arriola M.B."/>
            <person name="Velmurugan N."/>
            <person name="Zhang Y."/>
            <person name="Plunkett M.H."/>
            <person name="Hondzo H."/>
            <person name="Barney B.M."/>
        </authorList>
    </citation>
    <scope>NUCLEOTIDE SEQUENCE [LARGE SCALE GENOMIC DNA]</scope>
    <source>
        <strain evidence="4">UTEX 1602</strain>
    </source>
</reference>
<evidence type="ECO:0000313" key="4">
    <source>
        <dbReference type="Proteomes" id="UP000239899"/>
    </source>
</evidence>
<dbReference type="AlphaFoldDB" id="A0A2P6TZL3"/>
<feature type="region of interest" description="Disordered" evidence="1">
    <location>
        <begin position="33"/>
        <end position="122"/>
    </location>
</feature>
<feature type="compositionally biased region" description="Low complexity" evidence="1">
    <location>
        <begin position="34"/>
        <end position="75"/>
    </location>
</feature>
<comment type="caution">
    <text evidence="3">The sequence shown here is derived from an EMBL/GenBank/DDBJ whole genome shotgun (WGS) entry which is preliminary data.</text>
</comment>
<feature type="compositionally biased region" description="Low complexity" evidence="1">
    <location>
        <begin position="82"/>
        <end position="120"/>
    </location>
</feature>